<comment type="caution">
    <text evidence="1">The sequence shown here is derived from an EMBL/GenBank/DDBJ whole genome shotgun (WGS) entry which is preliminary data.</text>
</comment>
<dbReference type="InterPro" id="IPR000033">
    <property type="entry name" value="LDLR_classB_rpt"/>
</dbReference>
<dbReference type="InterPro" id="IPR050778">
    <property type="entry name" value="Cueball_EGF_LRP_Nidogen"/>
</dbReference>
<organism evidence="1 2">
    <name type="scientific">Penicillium canescens</name>
    <dbReference type="NCBI Taxonomy" id="5083"/>
    <lineage>
        <taxon>Eukaryota</taxon>
        <taxon>Fungi</taxon>
        <taxon>Dikarya</taxon>
        <taxon>Ascomycota</taxon>
        <taxon>Pezizomycotina</taxon>
        <taxon>Eurotiomycetes</taxon>
        <taxon>Eurotiomycetidae</taxon>
        <taxon>Eurotiales</taxon>
        <taxon>Aspergillaceae</taxon>
        <taxon>Penicillium</taxon>
    </lineage>
</organism>
<dbReference type="Proteomes" id="UP001219568">
    <property type="component" value="Unassembled WGS sequence"/>
</dbReference>
<accession>A0AAD6HYY6</accession>
<dbReference type="SUPFAM" id="SSF63829">
    <property type="entry name" value="Calcium-dependent phosphotriesterase"/>
    <property type="match status" value="1"/>
</dbReference>
<dbReference type="InterPro" id="IPR011042">
    <property type="entry name" value="6-blade_b-propeller_TolB-like"/>
</dbReference>
<dbReference type="PANTHER" id="PTHR46513:SF13">
    <property type="entry name" value="EGF-LIKE DOMAIN-CONTAINING PROTEIN"/>
    <property type="match status" value="1"/>
</dbReference>
<reference evidence="1" key="2">
    <citation type="submission" date="2023-01" db="EMBL/GenBank/DDBJ databases">
        <authorList>
            <person name="Petersen C."/>
        </authorList>
    </citation>
    <scope>NUCLEOTIDE SEQUENCE</scope>
    <source>
        <strain evidence="1">IBT 15450</strain>
    </source>
</reference>
<evidence type="ECO:0000313" key="2">
    <source>
        <dbReference type="Proteomes" id="UP001219568"/>
    </source>
</evidence>
<keyword evidence="2" id="KW-1185">Reference proteome</keyword>
<dbReference type="EMBL" id="JAQJZL010000016">
    <property type="protein sequence ID" value="KAJ6022700.1"/>
    <property type="molecule type" value="Genomic_DNA"/>
</dbReference>
<protein>
    <submittedName>
        <fullName evidence="1">Uncharacterized protein</fullName>
    </submittedName>
</protein>
<name>A0AAD6HYY6_PENCN</name>
<dbReference type="AlphaFoldDB" id="A0AAD6HYY6"/>
<reference evidence="1" key="1">
    <citation type="journal article" date="2023" name="IMA Fungus">
        <title>Comparative genomic study of the Penicillium genus elucidates a diverse pangenome and 15 lateral gene transfer events.</title>
        <authorList>
            <person name="Petersen C."/>
            <person name="Sorensen T."/>
            <person name="Nielsen M.R."/>
            <person name="Sondergaard T.E."/>
            <person name="Sorensen J.L."/>
            <person name="Fitzpatrick D.A."/>
            <person name="Frisvad J.C."/>
            <person name="Nielsen K.L."/>
        </authorList>
    </citation>
    <scope>NUCLEOTIDE SEQUENCE</scope>
    <source>
        <strain evidence="1">IBT 15450</strain>
    </source>
</reference>
<dbReference type="Gene3D" id="2.120.10.30">
    <property type="entry name" value="TolB, C-terminal domain"/>
    <property type="match status" value="2"/>
</dbReference>
<proteinExistence type="predicted"/>
<dbReference type="GO" id="GO:0060070">
    <property type="term" value="P:canonical Wnt signaling pathway"/>
    <property type="evidence" value="ECO:0007669"/>
    <property type="project" value="TreeGrafter"/>
</dbReference>
<dbReference type="PANTHER" id="PTHR46513">
    <property type="entry name" value="VITELLOGENIN RECEPTOR-LIKE PROTEIN-RELATED-RELATED"/>
    <property type="match status" value="1"/>
</dbReference>
<dbReference type="SMART" id="SM00135">
    <property type="entry name" value="LY"/>
    <property type="match status" value="3"/>
</dbReference>
<gene>
    <name evidence="1" type="ORF">N7460_013095</name>
</gene>
<sequence>MGEQDKPGAKNLSNPFKSGQILTCEASGVRMRAIIENLSLPDGIGISPTQQRLYWSNMGTPGVNDGSIMSCSLRGSDVATVVPKGGVHTPKQIAVDDPSRKLYFADREGLRIMRCDMDGSHLETLIQTGDWKTPEHQTDPMRWCVGITVSPQTGKFFWSQKGNSRGHCGRIFCANIDPSAGNGRDMSLLLQGLPEPIDLYFDDKRLNLYWTDRGELPFGNSLNELSFHSSVLTPGSQTQHRILARNFHDPIGLVVDSKQRCAYVAELGGSVYKCNLVGGGKKRMYHDEDWALSGITRSRL</sequence>
<evidence type="ECO:0000313" key="1">
    <source>
        <dbReference type="EMBL" id="KAJ6022700.1"/>
    </source>
</evidence>
<dbReference type="GO" id="GO:0005886">
    <property type="term" value="C:plasma membrane"/>
    <property type="evidence" value="ECO:0007669"/>
    <property type="project" value="TreeGrafter"/>
</dbReference>